<dbReference type="SUPFAM" id="SSF49899">
    <property type="entry name" value="Concanavalin A-like lectins/glucanases"/>
    <property type="match status" value="1"/>
</dbReference>
<proteinExistence type="predicted"/>
<evidence type="ECO:0000313" key="2">
    <source>
        <dbReference type="Proteomes" id="UP000295497"/>
    </source>
</evidence>
<dbReference type="Gene3D" id="2.60.120.200">
    <property type="match status" value="1"/>
</dbReference>
<dbReference type="AlphaFoldDB" id="A0A4P2QTB2"/>
<name>A0A4P2QTB2_SORCE</name>
<reference evidence="1 2" key="1">
    <citation type="submission" date="2015-09" db="EMBL/GenBank/DDBJ databases">
        <title>Sorangium comparison.</title>
        <authorList>
            <person name="Zaburannyi N."/>
            <person name="Bunk B."/>
            <person name="Overmann J."/>
            <person name="Mueller R."/>
        </authorList>
    </citation>
    <scope>NUCLEOTIDE SEQUENCE [LARGE SCALE GENOMIC DNA]</scope>
    <source>
        <strain evidence="1 2">So ce836</strain>
    </source>
</reference>
<evidence type="ECO:0000313" key="1">
    <source>
        <dbReference type="EMBL" id="AUX32783.1"/>
    </source>
</evidence>
<sequence>MQADFPANPIEKPGYLLEFHDEFSGPSLDESKWIPCHLPQWCSAREAAANFRCRALDASSRSCETTSCQRMHLLHHQAKHPASI</sequence>
<gene>
    <name evidence="1" type="ORF">SOCE836_049300</name>
</gene>
<accession>A0A4P2QTB2</accession>
<dbReference type="RefSeq" id="WP_165373707.1">
    <property type="nucleotide sequence ID" value="NZ_CP012672.1"/>
</dbReference>
<dbReference type="EMBL" id="CP012672">
    <property type="protein sequence ID" value="AUX32783.1"/>
    <property type="molecule type" value="Genomic_DNA"/>
</dbReference>
<protein>
    <submittedName>
        <fullName evidence="1">Uncharacterized protein</fullName>
    </submittedName>
</protein>
<dbReference type="InterPro" id="IPR013320">
    <property type="entry name" value="ConA-like_dom_sf"/>
</dbReference>
<dbReference type="Proteomes" id="UP000295497">
    <property type="component" value="Chromosome"/>
</dbReference>
<organism evidence="1 2">
    <name type="scientific">Sorangium cellulosum</name>
    <name type="common">Polyangium cellulosum</name>
    <dbReference type="NCBI Taxonomy" id="56"/>
    <lineage>
        <taxon>Bacteria</taxon>
        <taxon>Pseudomonadati</taxon>
        <taxon>Myxococcota</taxon>
        <taxon>Polyangia</taxon>
        <taxon>Polyangiales</taxon>
        <taxon>Polyangiaceae</taxon>
        <taxon>Sorangium</taxon>
    </lineage>
</organism>